<dbReference type="OrthoDB" id="6623611at2759"/>
<dbReference type="Proteomes" id="UP000257109">
    <property type="component" value="Unassembled WGS sequence"/>
</dbReference>
<reference evidence="2" key="1">
    <citation type="submission" date="2018-05" db="EMBL/GenBank/DDBJ databases">
        <title>Draft genome of Mucuna pruriens seed.</title>
        <authorList>
            <person name="Nnadi N.E."/>
            <person name="Vos R."/>
            <person name="Hasami M.H."/>
            <person name="Devisetty U.K."/>
            <person name="Aguiy J.C."/>
        </authorList>
    </citation>
    <scope>NUCLEOTIDE SEQUENCE [LARGE SCALE GENOMIC DNA]</scope>
    <source>
        <strain evidence="2">JCA_2017</strain>
    </source>
</reference>
<dbReference type="PANTHER" id="PTHR24559">
    <property type="entry name" value="TRANSPOSON TY3-I GAG-POL POLYPROTEIN"/>
    <property type="match status" value="1"/>
</dbReference>
<protein>
    <recommendedName>
        <fullName evidence="1">Reverse transcriptase domain-containing protein</fullName>
    </recommendedName>
</protein>
<dbReference type="AlphaFoldDB" id="A0A371FY91"/>
<feature type="non-terminal residue" evidence="2">
    <location>
        <position position="1"/>
    </location>
</feature>
<gene>
    <name evidence="2" type="ORF">CR513_35808</name>
</gene>
<dbReference type="InterPro" id="IPR043502">
    <property type="entry name" value="DNA/RNA_pol_sf"/>
</dbReference>
<feature type="domain" description="Reverse transcriptase" evidence="1">
    <location>
        <begin position="62"/>
        <end position="133"/>
    </location>
</feature>
<dbReference type="Gene3D" id="3.10.10.10">
    <property type="entry name" value="HIV Type 1 Reverse Transcriptase, subunit A, domain 1"/>
    <property type="match status" value="1"/>
</dbReference>
<accession>A0A371FY91</accession>
<dbReference type="PANTHER" id="PTHR24559:SF444">
    <property type="entry name" value="REVERSE TRANSCRIPTASE DOMAIN-CONTAINING PROTEIN"/>
    <property type="match status" value="1"/>
</dbReference>
<evidence type="ECO:0000313" key="2">
    <source>
        <dbReference type="EMBL" id="RDX83295.1"/>
    </source>
</evidence>
<name>A0A371FY91_MUCPR</name>
<proteinExistence type="predicted"/>
<dbReference type="Gene3D" id="3.30.70.270">
    <property type="match status" value="1"/>
</dbReference>
<dbReference type="Pfam" id="PF00078">
    <property type="entry name" value="RVT_1"/>
    <property type="match status" value="1"/>
</dbReference>
<dbReference type="InterPro" id="IPR043128">
    <property type="entry name" value="Rev_trsase/Diguanyl_cyclase"/>
</dbReference>
<keyword evidence="3" id="KW-1185">Reference proteome</keyword>
<organism evidence="2 3">
    <name type="scientific">Mucuna pruriens</name>
    <name type="common">Velvet bean</name>
    <name type="synonym">Dolichos pruriens</name>
    <dbReference type="NCBI Taxonomy" id="157652"/>
    <lineage>
        <taxon>Eukaryota</taxon>
        <taxon>Viridiplantae</taxon>
        <taxon>Streptophyta</taxon>
        <taxon>Embryophyta</taxon>
        <taxon>Tracheophyta</taxon>
        <taxon>Spermatophyta</taxon>
        <taxon>Magnoliopsida</taxon>
        <taxon>eudicotyledons</taxon>
        <taxon>Gunneridae</taxon>
        <taxon>Pentapetalae</taxon>
        <taxon>rosids</taxon>
        <taxon>fabids</taxon>
        <taxon>Fabales</taxon>
        <taxon>Fabaceae</taxon>
        <taxon>Papilionoideae</taxon>
        <taxon>50 kb inversion clade</taxon>
        <taxon>NPAAA clade</taxon>
        <taxon>indigoferoid/millettioid clade</taxon>
        <taxon>Phaseoleae</taxon>
        <taxon>Mucuna</taxon>
    </lineage>
</organism>
<dbReference type="STRING" id="157652.A0A371FY91"/>
<dbReference type="InterPro" id="IPR000477">
    <property type="entry name" value="RT_dom"/>
</dbReference>
<evidence type="ECO:0000313" key="3">
    <source>
        <dbReference type="Proteomes" id="UP000257109"/>
    </source>
</evidence>
<comment type="caution">
    <text evidence="2">The sequence shown here is derived from an EMBL/GenBank/DDBJ whole genome shotgun (WGS) entry which is preliminary data.</text>
</comment>
<dbReference type="SUPFAM" id="SSF56672">
    <property type="entry name" value="DNA/RNA polymerases"/>
    <property type="match status" value="1"/>
</dbReference>
<sequence length="141" mass="16119">MDPTDMLGINPNFLCHYLSISLKARSVSQKKRRLGEEKKIAIKARFIREVKYPSWLSNVVIVKKPSSKWRICTDYMDLNRACPKDSYPLPSIDALINGASGCGLLSFIDTYLGYNRIRMHPSDKSKTTFITHEGNICYRVT</sequence>
<dbReference type="InterPro" id="IPR053134">
    <property type="entry name" value="RNA-dir_DNA_polymerase"/>
</dbReference>
<evidence type="ECO:0000259" key="1">
    <source>
        <dbReference type="Pfam" id="PF00078"/>
    </source>
</evidence>
<dbReference type="EMBL" id="QJKJ01007396">
    <property type="protein sequence ID" value="RDX83295.1"/>
    <property type="molecule type" value="Genomic_DNA"/>
</dbReference>
<dbReference type="CDD" id="cd01647">
    <property type="entry name" value="RT_LTR"/>
    <property type="match status" value="1"/>
</dbReference>